<gene>
    <name evidence="3" type="ORF">GCM10008171_06450</name>
</gene>
<dbReference type="PANTHER" id="PTHR39962:SF1">
    <property type="entry name" value="LPXI FAMILY PROTEIN"/>
    <property type="match status" value="1"/>
</dbReference>
<feature type="domain" description="LpxI C-terminal" evidence="1">
    <location>
        <begin position="136"/>
        <end position="272"/>
    </location>
</feature>
<dbReference type="InterPro" id="IPR043167">
    <property type="entry name" value="LpxI_C_sf"/>
</dbReference>
<dbReference type="InterPro" id="IPR010415">
    <property type="entry name" value="LpxI_C"/>
</dbReference>
<dbReference type="InterPro" id="IPR053174">
    <property type="entry name" value="LpxI"/>
</dbReference>
<dbReference type="Gene3D" id="3.40.140.80">
    <property type="match status" value="1"/>
</dbReference>
<dbReference type="InterPro" id="IPR041255">
    <property type="entry name" value="LpxI_N"/>
</dbReference>
<evidence type="ECO:0000313" key="3">
    <source>
        <dbReference type="EMBL" id="GLK75391.1"/>
    </source>
</evidence>
<dbReference type="EMBL" id="BSFK01000005">
    <property type="protein sequence ID" value="GLK75391.1"/>
    <property type="molecule type" value="Genomic_DNA"/>
</dbReference>
<name>A0A9W6JD81_9HYPH</name>
<evidence type="ECO:0000259" key="2">
    <source>
        <dbReference type="Pfam" id="PF17930"/>
    </source>
</evidence>
<evidence type="ECO:0000313" key="4">
    <source>
        <dbReference type="Proteomes" id="UP001143364"/>
    </source>
</evidence>
<evidence type="ECO:0008006" key="5">
    <source>
        <dbReference type="Google" id="ProtNLM"/>
    </source>
</evidence>
<sequence>MSAPVGLICGSGRLPIEAAEAALADGREVFLVGLRGAADPEIERFPHVWVRLGEVGKLFKALDGAGAREITLLGGVQRPSIKDLGLDMTGLIAMPELKRLLSGGDDALLRGLVTFVESRGYRVIGVREAAPGLLAPEGIFGAHEADGASAEAVSAAMSVLAALGPFDVGQAAVALGSRVVAIEAAEGTDGMLRRVTRMVQKRRLRRDGRGGVLVKLPKPGQDLRIDLPAIGPRTVELAIQAGLAGIAVAAGGVLIAEQARVIAMADEGGLFLAGIPQGAYGAS</sequence>
<comment type="caution">
    <text evidence="3">The sequence shown here is derived from an EMBL/GenBank/DDBJ whole genome shotgun (WGS) entry which is preliminary data.</text>
</comment>
<reference evidence="3" key="1">
    <citation type="journal article" date="2014" name="Int. J. Syst. Evol. Microbiol.">
        <title>Complete genome sequence of Corynebacterium casei LMG S-19264T (=DSM 44701T), isolated from a smear-ripened cheese.</title>
        <authorList>
            <consortium name="US DOE Joint Genome Institute (JGI-PGF)"/>
            <person name="Walter F."/>
            <person name="Albersmeier A."/>
            <person name="Kalinowski J."/>
            <person name="Ruckert C."/>
        </authorList>
    </citation>
    <scope>NUCLEOTIDE SEQUENCE</scope>
    <source>
        <strain evidence="3">VKM B-2555</strain>
    </source>
</reference>
<keyword evidence="4" id="KW-1185">Reference proteome</keyword>
<reference evidence="3" key="2">
    <citation type="submission" date="2023-01" db="EMBL/GenBank/DDBJ databases">
        <authorList>
            <person name="Sun Q."/>
            <person name="Evtushenko L."/>
        </authorList>
    </citation>
    <scope>NUCLEOTIDE SEQUENCE</scope>
    <source>
        <strain evidence="3">VKM B-2555</strain>
    </source>
</reference>
<dbReference type="Proteomes" id="UP001143364">
    <property type="component" value="Unassembled WGS sequence"/>
</dbReference>
<organism evidence="3 4">
    <name type="scientific">Methylopila jiangsuensis</name>
    <dbReference type="NCBI Taxonomy" id="586230"/>
    <lineage>
        <taxon>Bacteria</taxon>
        <taxon>Pseudomonadati</taxon>
        <taxon>Pseudomonadota</taxon>
        <taxon>Alphaproteobacteria</taxon>
        <taxon>Hyphomicrobiales</taxon>
        <taxon>Methylopilaceae</taxon>
        <taxon>Methylopila</taxon>
    </lineage>
</organism>
<dbReference type="AlphaFoldDB" id="A0A9W6JD81"/>
<dbReference type="PANTHER" id="PTHR39962">
    <property type="entry name" value="BLL4848 PROTEIN"/>
    <property type="match status" value="1"/>
</dbReference>
<feature type="domain" description="LpxI N-terminal" evidence="2">
    <location>
        <begin position="5"/>
        <end position="133"/>
    </location>
</feature>
<protein>
    <recommendedName>
        <fullName evidence="5">DUF1009 domain-containing protein</fullName>
    </recommendedName>
</protein>
<accession>A0A9W6JD81</accession>
<dbReference type="Pfam" id="PF06230">
    <property type="entry name" value="LpxI_C"/>
    <property type="match status" value="1"/>
</dbReference>
<dbReference type="Gene3D" id="3.40.50.20">
    <property type="match status" value="1"/>
</dbReference>
<evidence type="ECO:0000259" key="1">
    <source>
        <dbReference type="Pfam" id="PF06230"/>
    </source>
</evidence>
<proteinExistence type="predicted"/>
<dbReference type="RefSeq" id="WP_271203344.1">
    <property type="nucleotide sequence ID" value="NZ_BSFK01000005.1"/>
</dbReference>
<dbReference type="Pfam" id="PF17930">
    <property type="entry name" value="LpxI_N"/>
    <property type="match status" value="1"/>
</dbReference>